<proteinExistence type="predicted"/>
<dbReference type="InterPro" id="IPR012597">
    <property type="entry name" value="Pheromone"/>
</dbReference>
<dbReference type="EMBL" id="MF667347">
    <property type="protein sequence ID" value="AWT58019.1"/>
    <property type="molecule type" value="Genomic_DNA"/>
</dbReference>
<dbReference type="GO" id="GO:0016020">
    <property type="term" value="C:membrane"/>
    <property type="evidence" value="ECO:0007669"/>
    <property type="project" value="InterPro"/>
</dbReference>
<organism evidence="2">
    <name type="scientific">Lentinula edodes</name>
    <name type="common">Shiitake mushroom</name>
    <name type="synonym">Lentinus edodes</name>
    <dbReference type="NCBI Taxonomy" id="5353"/>
    <lineage>
        <taxon>Eukaryota</taxon>
        <taxon>Fungi</taxon>
        <taxon>Dikarya</taxon>
        <taxon>Basidiomycota</taxon>
        <taxon>Agaricomycotina</taxon>
        <taxon>Agaricomycetes</taxon>
        <taxon>Agaricomycetidae</taxon>
        <taxon>Agaricales</taxon>
        <taxon>Marasmiineae</taxon>
        <taxon>Omphalotaceae</taxon>
        <taxon>Lentinula</taxon>
    </lineage>
</organism>
<accession>A0A2U9Q1S1</accession>
<dbReference type="Pfam" id="PF08015">
    <property type="entry name" value="Pheromone"/>
    <property type="match status" value="1"/>
</dbReference>
<sequence>MDSFTSFDALLSTSTSSSDGSLALNDVEHHASVPVNSEAGGGDAIAFCVIS</sequence>
<dbReference type="AlphaFoldDB" id="A0A2U9Q1S1"/>
<reference evidence="2" key="1">
    <citation type="submission" date="2017-08" db="EMBL/GenBank/DDBJ databases">
        <title>Analysis of Mating System in Lentinula edodes.</title>
        <authorList>
            <person name="Byeong-Suk H."/>
            <person name="Hyeon-Su R."/>
        </authorList>
    </citation>
    <scope>NUCLEOTIDE SEQUENCE</scope>
    <source>
        <strain evidence="1">FMRC8120-3</strain>
        <strain evidence="2">KFRI976-4</strain>
    </source>
</reference>
<evidence type="ECO:0000313" key="2">
    <source>
        <dbReference type="EMBL" id="AWT58020.1"/>
    </source>
</evidence>
<gene>
    <name evidence="2" type="primary">PHB4</name>
</gene>
<name>A0A2U9Q1S1_LENED</name>
<evidence type="ECO:0000313" key="1">
    <source>
        <dbReference type="EMBL" id="AWT58019.1"/>
    </source>
</evidence>
<dbReference type="EMBL" id="MF667348">
    <property type="protein sequence ID" value="AWT58020.1"/>
    <property type="molecule type" value="Genomic_DNA"/>
</dbReference>
<protein>
    <submittedName>
        <fullName evidence="2">Pheromone</fullName>
    </submittedName>
</protein>
<dbReference type="GO" id="GO:0000772">
    <property type="term" value="F:mating pheromone activity"/>
    <property type="evidence" value="ECO:0007669"/>
    <property type="project" value="InterPro"/>
</dbReference>